<gene>
    <name evidence="1" type="ORF">AXG93_606s1000</name>
</gene>
<sequence length="182" mass="19579">MSKDEDGTGVLGLEDEGTFDWLDLVLDGASTTWADLEDDMFTLLVVGLFRGLAVPLTDSALEEPFAGDVDTEALVLTSEVGERGRGVVVVEGGFGGVDLLLVGASTLKDEFSSDLVENLSGCVALLLIDWRLGVFLAIFGKSVEQLENLESAWSEWKSVRRRVLTVSTVRKEPRGEGRLSAA</sequence>
<dbReference type="AlphaFoldDB" id="A0A176VML2"/>
<organism evidence="1 2">
    <name type="scientific">Marchantia polymorpha subsp. ruderalis</name>
    <dbReference type="NCBI Taxonomy" id="1480154"/>
    <lineage>
        <taxon>Eukaryota</taxon>
        <taxon>Viridiplantae</taxon>
        <taxon>Streptophyta</taxon>
        <taxon>Embryophyta</taxon>
        <taxon>Marchantiophyta</taxon>
        <taxon>Marchantiopsida</taxon>
        <taxon>Marchantiidae</taxon>
        <taxon>Marchantiales</taxon>
        <taxon>Marchantiaceae</taxon>
        <taxon>Marchantia</taxon>
    </lineage>
</organism>
<dbReference type="Proteomes" id="UP000077202">
    <property type="component" value="Unassembled WGS sequence"/>
</dbReference>
<protein>
    <submittedName>
        <fullName evidence="1">Uncharacterized protein</fullName>
    </submittedName>
</protein>
<comment type="caution">
    <text evidence="1">The sequence shown here is derived from an EMBL/GenBank/DDBJ whole genome shotgun (WGS) entry which is preliminary data.</text>
</comment>
<evidence type="ECO:0000313" key="1">
    <source>
        <dbReference type="EMBL" id="OAE21016.1"/>
    </source>
</evidence>
<keyword evidence="2" id="KW-1185">Reference proteome</keyword>
<dbReference type="EMBL" id="LVLJ01003548">
    <property type="protein sequence ID" value="OAE21016.1"/>
    <property type="molecule type" value="Genomic_DNA"/>
</dbReference>
<name>A0A176VML2_MARPO</name>
<accession>A0A176VML2</accession>
<reference evidence="1" key="1">
    <citation type="submission" date="2016-03" db="EMBL/GenBank/DDBJ databases">
        <title>Mechanisms controlling the formation of the plant cell surface in tip-growing cells are functionally conserved among land plants.</title>
        <authorList>
            <person name="Honkanen S."/>
            <person name="Jones V.A."/>
            <person name="Morieri G."/>
            <person name="Champion C."/>
            <person name="Hetherington A.J."/>
            <person name="Kelly S."/>
            <person name="Saint-Marcoux D."/>
            <person name="Proust H."/>
            <person name="Prescott H."/>
            <person name="Dolan L."/>
        </authorList>
    </citation>
    <scope>NUCLEOTIDE SEQUENCE [LARGE SCALE GENOMIC DNA]</scope>
    <source>
        <tissue evidence="1">Whole gametophyte</tissue>
    </source>
</reference>
<evidence type="ECO:0000313" key="2">
    <source>
        <dbReference type="Proteomes" id="UP000077202"/>
    </source>
</evidence>
<proteinExistence type="predicted"/>